<evidence type="ECO:0000256" key="11">
    <source>
        <dbReference type="PROSITE-ProRule" id="PRU10144"/>
    </source>
</evidence>
<evidence type="ECO:0000313" key="17">
    <source>
        <dbReference type="Proteomes" id="UP000623842"/>
    </source>
</evidence>
<dbReference type="PROSITE" id="PS52016">
    <property type="entry name" value="TONB_DEPENDENT_REC_3"/>
    <property type="match status" value="1"/>
</dbReference>
<gene>
    <name evidence="16" type="ORF">GCM10017161_29270</name>
</gene>
<keyword evidence="9 10" id="KW-0998">Cell outer membrane</keyword>
<evidence type="ECO:0000313" key="16">
    <source>
        <dbReference type="EMBL" id="GHF99052.1"/>
    </source>
</evidence>
<evidence type="ECO:0000256" key="7">
    <source>
        <dbReference type="ARBA" id="ARBA00023077"/>
    </source>
</evidence>
<evidence type="ECO:0000256" key="12">
    <source>
        <dbReference type="RuleBase" id="RU003357"/>
    </source>
</evidence>
<dbReference type="InterPro" id="IPR037066">
    <property type="entry name" value="Plug_dom_sf"/>
</dbReference>
<evidence type="ECO:0000256" key="13">
    <source>
        <dbReference type="SAM" id="SignalP"/>
    </source>
</evidence>
<dbReference type="InterPro" id="IPR039426">
    <property type="entry name" value="TonB-dep_rcpt-like"/>
</dbReference>
<organism evidence="16 17">
    <name type="scientific">Thalassotalea marina</name>
    <dbReference type="NCBI Taxonomy" id="1673741"/>
    <lineage>
        <taxon>Bacteria</taxon>
        <taxon>Pseudomonadati</taxon>
        <taxon>Pseudomonadota</taxon>
        <taxon>Gammaproteobacteria</taxon>
        <taxon>Alteromonadales</taxon>
        <taxon>Colwelliaceae</taxon>
        <taxon>Thalassotalea</taxon>
    </lineage>
</organism>
<sequence length="705" mass="77706">MFISRFNKSVLAIAVSSMFSSTVFADELKDDDIERISVWSTQVKTSSLYLKGEEIADKQADHISDLLRSIPGVDVGGAHSLNQRITIRSMDDKDLNITIDGAAQNSYMYHHMGNLQIHADILKSVDIEIGSNSIVNGGLGGAVRFETKQARDLLAQDQRFGGRVQVSAGDNSGSNYSLTGYGLIGDSFDFLGYYNAVERDNYEVGGGKIKDHLGEVVENTDGKVRGLSGDLDDALIKFGWNISNDQRVSLGYETYKDQGDYTYRPDMGLATDIAATQALKLPLLWPTEFTRDTLTFNYDVTWGESTLKATAYTNTSELWRDQTGWAQNERFANRAAIVTGEAKNSGLNVLAETAIESDNISHELTYGFNYLVHETHYESKTTSAVDTSEEESSTVSFFIQNRVTFENGITLIPGVRYDNYDIDSSVVDDSYDQVSFSLAAELSISDNTLLKVSSTEIFKGPEISEVFVGAGQGETENPHIKAETGLNTEIAIAYQDAVLGADAFSMGATLFRTVIDDYIYDYASIPNDPNPRASWKDNIGDMEIDGYEAYVGYQLGNFNGQITFSSAESDLDAFSQYKLAHDGARLDRQQGDTISVNFSYAIDALNLDVNWETMQVSDVTKGIDLGGATENNAKQGFVVHNISAHWEPDSLKGVTVIVGVDNVFDEYYASQSSHTGLSKHFLFGDLYLFDYEPGRNIKATVSYQF</sequence>
<evidence type="ECO:0000256" key="5">
    <source>
        <dbReference type="ARBA" id="ARBA00022692"/>
    </source>
</evidence>
<dbReference type="GO" id="GO:0044718">
    <property type="term" value="P:siderophore transmembrane transport"/>
    <property type="evidence" value="ECO:0007669"/>
    <property type="project" value="TreeGrafter"/>
</dbReference>
<keyword evidence="17" id="KW-1185">Reference proteome</keyword>
<dbReference type="Gene3D" id="2.170.130.10">
    <property type="entry name" value="TonB-dependent receptor, plug domain"/>
    <property type="match status" value="1"/>
</dbReference>
<dbReference type="Pfam" id="PF00593">
    <property type="entry name" value="TonB_dep_Rec_b-barrel"/>
    <property type="match status" value="1"/>
</dbReference>
<evidence type="ECO:0000256" key="2">
    <source>
        <dbReference type="ARBA" id="ARBA00009810"/>
    </source>
</evidence>
<evidence type="ECO:0000256" key="3">
    <source>
        <dbReference type="ARBA" id="ARBA00022448"/>
    </source>
</evidence>
<protein>
    <submittedName>
        <fullName evidence="16">Ligand-gated channel</fullName>
    </submittedName>
</protein>
<dbReference type="PANTHER" id="PTHR30069:SF41">
    <property type="entry name" value="HEME_HEMOPEXIN UTILIZATION PROTEIN C"/>
    <property type="match status" value="1"/>
</dbReference>
<keyword evidence="6 13" id="KW-0732">Signal</keyword>
<dbReference type="Proteomes" id="UP000623842">
    <property type="component" value="Unassembled WGS sequence"/>
</dbReference>
<keyword evidence="5 10" id="KW-0812">Transmembrane</keyword>
<evidence type="ECO:0000259" key="15">
    <source>
        <dbReference type="Pfam" id="PF07715"/>
    </source>
</evidence>
<reference evidence="16" key="1">
    <citation type="journal article" date="2014" name="Int. J. Syst. Evol. Microbiol.">
        <title>Complete genome sequence of Corynebacterium casei LMG S-19264T (=DSM 44701T), isolated from a smear-ripened cheese.</title>
        <authorList>
            <consortium name="US DOE Joint Genome Institute (JGI-PGF)"/>
            <person name="Walter F."/>
            <person name="Albersmeier A."/>
            <person name="Kalinowski J."/>
            <person name="Ruckert C."/>
        </authorList>
    </citation>
    <scope>NUCLEOTIDE SEQUENCE</scope>
    <source>
        <strain evidence="16">KCTC 42731</strain>
    </source>
</reference>
<reference evidence="16" key="2">
    <citation type="submission" date="2020-09" db="EMBL/GenBank/DDBJ databases">
        <authorList>
            <person name="Sun Q."/>
            <person name="Kim S."/>
        </authorList>
    </citation>
    <scope>NUCLEOTIDE SEQUENCE</scope>
    <source>
        <strain evidence="16">KCTC 42731</strain>
    </source>
</reference>
<dbReference type="Pfam" id="PF07715">
    <property type="entry name" value="Plug"/>
    <property type="match status" value="1"/>
</dbReference>
<proteinExistence type="inferred from homology"/>
<dbReference type="AlphaFoldDB" id="A0A919BL85"/>
<dbReference type="EMBL" id="BNCK01000007">
    <property type="protein sequence ID" value="GHF99052.1"/>
    <property type="molecule type" value="Genomic_DNA"/>
</dbReference>
<comment type="caution">
    <text evidence="16">The sequence shown here is derived from an EMBL/GenBank/DDBJ whole genome shotgun (WGS) entry which is preliminary data.</text>
</comment>
<dbReference type="RefSeq" id="WP_189772079.1">
    <property type="nucleotide sequence ID" value="NZ_BNCK01000007.1"/>
</dbReference>
<dbReference type="GO" id="GO:0015344">
    <property type="term" value="F:siderophore uptake transmembrane transporter activity"/>
    <property type="evidence" value="ECO:0007669"/>
    <property type="project" value="TreeGrafter"/>
</dbReference>
<feature type="short sequence motif" description="TonB C-terminal box" evidence="11">
    <location>
        <begin position="688"/>
        <end position="705"/>
    </location>
</feature>
<comment type="subcellular location">
    <subcellularLocation>
        <location evidence="1 10">Cell outer membrane</location>
        <topology evidence="1 10">Multi-pass membrane protein</topology>
    </subcellularLocation>
</comment>
<evidence type="ECO:0000259" key="14">
    <source>
        <dbReference type="Pfam" id="PF00593"/>
    </source>
</evidence>
<evidence type="ECO:0000256" key="4">
    <source>
        <dbReference type="ARBA" id="ARBA00022452"/>
    </source>
</evidence>
<dbReference type="InterPro" id="IPR012910">
    <property type="entry name" value="Plug_dom"/>
</dbReference>
<dbReference type="PROSITE" id="PS01156">
    <property type="entry name" value="TONB_DEPENDENT_REC_2"/>
    <property type="match status" value="1"/>
</dbReference>
<dbReference type="InterPro" id="IPR010917">
    <property type="entry name" value="TonB_rcpt_CS"/>
</dbReference>
<keyword evidence="8 10" id="KW-0472">Membrane</keyword>
<dbReference type="PANTHER" id="PTHR30069">
    <property type="entry name" value="TONB-DEPENDENT OUTER MEMBRANE RECEPTOR"/>
    <property type="match status" value="1"/>
</dbReference>
<keyword evidence="4 10" id="KW-1134">Transmembrane beta strand</keyword>
<name>A0A919BL85_9GAMM</name>
<feature type="domain" description="TonB-dependent receptor plug" evidence="15">
    <location>
        <begin position="47"/>
        <end position="140"/>
    </location>
</feature>
<comment type="similarity">
    <text evidence="2 10 12">Belongs to the TonB-dependent receptor family.</text>
</comment>
<evidence type="ECO:0000256" key="6">
    <source>
        <dbReference type="ARBA" id="ARBA00022729"/>
    </source>
</evidence>
<evidence type="ECO:0000256" key="9">
    <source>
        <dbReference type="ARBA" id="ARBA00023237"/>
    </source>
</evidence>
<feature type="chain" id="PRO_5036941523" evidence="13">
    <location>
        <begin position="26"/>
        <end position="705"/>
    </location>
</feature>
<keyword evidence="3 10" id="KW-0813">Transport</keyword>
<evidence type="ECO:0000256" key="1">
    <source>
        <dbReference type="ARBA" id="ARBA00004571"/>
    </source>
</evidence>
<keyword evidence="7 12" id="KW-0798">TonB box</keyword>
<dbReference type="InterPro" id="IPR036942">
    <property type="entry name" value="Beta-barrel_TonB_sf"/>
</dbReference>
<accession>A0A919BL85</accession>
<evidence type="ECO:0000256" key="8">
    <source>
        <dbReference type="ARBA" id="ARBA00023136"/>
    </source>
</evidence>
<feature type="domain" description="TonB-dependent receptor-like beta-barrel" evidence="14">
    <location>
        <begin position="240"/>
        <end position="663"/>
    </location>
</feature>
<dbReference type="CDD" id="cd01347">
    <property type="entry name" value="ligand_gated_channel"/>
    <property type="match status" value="1"/>
</dbReference>
<dbReference type="Gene3D" id="2.40.170.20">
    <property type="entry name" value="TonB-dependent receptor, beta-barrel domain"/>
    <property type="match status" value="1"/>
</dbReference>
<feature type="signal peptide" evidence="13">
    <location>
        <begin position="1"/>
        <end position="25"/>
    </location>
</feature>
<dbReference type="SUPFAM" id="SSF56935">
    <property type="entry name" value="Porins"/>
    <property type="match status" value="1"/>
</dbReference>
<dbReference type="GO" id="GO:0009279">
    <property type="term" value="C:cell outer membrane"/>
    <property type="evidence" value="ECO:0007669"/>
    <property type="project" value="UniProtKB-SubCell"/>
</dbReference>
<dbReference type="InterPro" id="IPR000531">
    <property type="entry name" value="Beta-barrel_TonB"/>
</dbReference>
<evidence type="ECO:0000256" key="10">
    <source>
        <dbReference type="PROSITE-ProRule" id="PRU01360"/>
    </source>
</evidence>